<reference evidence="2" key="2">
    <citation type="submission" date="2015-01" db="EMBL/GenBank/DDBJ databases">
        <title>Evolutionary Origins and Diversification of the Mycorrhizal Mutualists.</title>
        <authorList>
            <consortium name="DOE Joint Genome Institute"/>
            <consortium name="Mycorrhizal Genomics Consortium"/>
            <person name="Kohler A."/>
            <person name="Kuo A."/>
            <person name="Nagy L.G."/>
            <person name="Floudas D."/>
            <person name="Copeland A."/>
            <person name="Barry K.W."/>
            <person name="Cichocki N."/>
            <person name="Veneault-Fourrey C."/>
            <person name="LaButti K."/>
            <person name="Lindquist E.A."/>
            <person name="Lipzen A."/>
            <person name="Lundell T."/>
            <person name="Morin E."/>
            <person name="Murat C."/>
            <person name="Riley R."/>
            <person name="Ohm R."/>
            <person name="Sun H."/>
            <person name="Tunlid A."/>
            <person name="Henrissat B."/>
            <person name="Grigoriev I.V."/>
            <person name="Hibbett D.S."/>
            <person name="Martin F."/>
        </authorList>
    </citation>
    <scope>NUCLEOTIDE SEQUENCE [LARGE SCALE GENOMIC DNA]</scope>
    <source>
        <strain evidence="2">441</strain>
    </source>
</reference>
<dbReference type="AlphaFoldDB" id="A0A0C9ZKK3"/>
<accession>A0A0C9ZKK3</accession>
<evidence type="ECO:0000313" key="1">
    <source>
        <dbReference type="EMBL" id="KIK22947.1"/>
    </source>
</evidence>
<sequence length="74" mass="8784">MKLLDVEAVLSWEANIQQADPKHEILKELDDKTTSYVILSHRWGVEKRDEVRQHASYQKIIKSCKQARKDGYEW</sequence>
<reference evidence="1 2" key="1">
    <citation type="submission" date="2014-04" db="EMBL/GenBank/DDBJ databases">
        <authorList>
            <consortium name="DOE Joint Genome Institute"/>
            <person name="Kuo A."/>
            <person name="Kohler A."/>
            <person name="Costa M.D."/>
            <person name="Nagy L.G."/>
            <person name="Floudas D."/>
            <person name="Copeland A."/>
            <person name="Barry K.W."/>
            <person name="Cichocki N."/>
            <person name="Veneault-Fourrey C."/>
            <person name="LaButti K."/>
            <person name="Lindquist E.A."/>
            <person name="Lipzen A."/>
            <person name="Lundell T."/>
            <person name="Morin E."/>
            <person name="Murat C."/>
            <person name="Sun H."/>
            <person name="Tunlid A."/>
            <person name="Henrissat B."/>
            <person name="Grigoriev I.V."/>
            <person name="Hibbett D.S."/>
            <person name="Martin F."/>
            <person name="Nordberg H.P."/>
            <person name="Cantor M.N."/>
            <person name="Hua S.X."/>
        </authorList>
    </citation>
    <scope>NUCLEOTIDE SEQUENCE [LARGE SCALE GENOMIC DNA]</scope>
    <source>
        <strain evidence="1 2">441</strain>
    </source>
</reference>
<dbReference type="EMBL" id="KN833733">
    <property type="protein sequence ID" value="KIK22947.1"/>
    <property type="molecule type" value="Genomic_DNA"/>
</dbReference>
<protein>
    <submittedName>
        <fullName evidence="1">Uncharacterized protein</fullName>
    </submittedName>
</protein>
<dbReference type="Proteomes" id="UP000054018">
    <property type="component" value="Unassembled WGS sequence"/>
</dbReference>
<keyword evidence="2" id="KW-1185">Reference proteome</keyword>
<dbReference type="OrthoDB" id="2683673at2759"/>
<proteinExistence type="predicted"/>
<dbReference type="HOGENOM" id="CLU_162183_0_0_1"/>
<name>A0A0C9ZKK3_9AGAM</name>
<organism evidence="1 2">
    <name type="scientific">Pisolithus microcarpus 441</name>
    <dbReference type="NCBI Taxonomy" id="765257"/>
    <lineage>
        <taxon>Eukaryota</taxon>
        <taxon>Fungi</taxon>
        <taxon>Dikarya</taxon>
        <taxon>Basidiomycota</taxon>
        <taxon>Agaricomycotina</taxon>
        <taxon>Agaricomycetes</taxon>
        <taxon>Agaricomycetidae</taxon>
        <taxon>Boletales</taxon>
        <taxon>Sclerodermatineae</taxon>
        <taxon>Pisolithaceae</taxon>
        <taxon>Pisolithus</taxon>
    </lineage>
</organism>
<gene>
    <name evidence="1" type="ORF">PISMIDRAFT_11306</name>
</gene>
<evidence type="ECO:0000313" key="2">
    <source>
        <dbReference type="Proteomes" id="UP000054018"/>
    </source>
</evidence>